<dbReference type="EMBL" id="JAYMGO010000024">
    <property type="protein sequence ID" value="KAL1248995.1"/>
    <property type="molecule type" value="Genomic_DNA"/>
</dbReference>
<protein>
    <submittedName>
        <fullName evidence="2">Uncharacterized protein</fullName>
    </submittedName>
</protein>
<evidence type="ECO:0000313" key="2">
    <source>
        <dbReference type="EMBL" id="KAL1248995.1"/>
    </source>
</evidence>
<name>A0ABR3L9A9_9TELE</name>
<accession>A0ABR3L9A9</accession>
<proteinExistence type="predicted"/>
<evidence type="ECO:0000256" key="1">
    <source>
        <dbReference type="SAM" id="MobiDB-lite"/>
    </source>
</evidence>
<reference evidence="2 3" key="1">
    <citation type="submission" date="2023-09" db="EMBL/GenBank/DDBJ databases">
        <authorList>
            <person name="Wang M."/>
        </authorList>
    </citation>
    <scope>NUCLEOTIDE SEQUENCE [LARGE SCALE GENOMIC DNA]</scope>
    <source>
        <strain evidence="2">GT-2023</strain>
        <tissue evidence="2">Liver</tissue>
    </source>
</reference>
<dbReference type="Proteomes" id="UP001558613">
    <property type="component" value="Unassembled WGS sequence"/>
</dbReference>
<feature type="region of interest" description="Disordered" evidence="1">
    <location>
        <begin position="1"/>
        <end position="37"/>
    </location>
</feature>
<keyword evidence="3" id="KW-1185">Reference proteome</keyword>
<feature type="compositionally biased region" description="Polar residues" evidence="1">
    <location>
        <begin position="1"/>
        <end position="24"/>
    </location>
</feature>
<gene>
    <name evidence="2" type="ORF">QQF64_022313</name>
</gene>
<comment type="caution">
    <text evidence="2">The sequence shown here is derived from an EMBL/GenBank/DDBJ whole genome shotgun (WGS) entry which is preliminary data.</text>
</comment>
<sequence>MENVRISTHQTSPGEATECTQRSHWPNRDACDTPSSRNRNEWFERRAFIYATKNIVQPERSSVQLNDPITAPGGGTYFLAALRLA</sequence>
<organism evidence="2 3">
    <name type="scientific">Cirrhinus molitorella</name>
    <name type="common">mud carp</name>
    <dbReference type="NCBI Taxonomy" id="172907"/>
    <lineage>
        <taxon>Eukaryota</taxon>
        <taxon>Metazoa</taxon>
        <taxon>Chordata</taxon>
        <taxon>Craniata</taxon>
        <taxon>Vertebrata</taxon>
        <taxon>Euteleostomi</taxon>
        <taxon>Actinopterygii</taxon>
        <taxon>Neopterygii</taxon>
        <taxon>Teleostei</taxon>
        <taxon>Ostariophysi</taxon>
        <taxon>Cypriniformes</taxon>
        <taxon>Cyprinidae</taxon>
        <taxon>Labeoninae</taxon>
        <taxon>Labeonini</taxon>
        <taxon>Cirrhinus</taxon>
    </lineage>
</organism>
<evidence type="ECO:0000313" key="3">
    <source>
        <dbReference type="Proteomes" id="UP001558613"/>
    </source>
</evidence>